<proteinExistence type="predicted"/>
<protein>
    <recommendedName>
        <fullName evidence="4">DUF4192 domain-containing protein</fullName>
    </recommendedName>
</protein>
<keyword evidence="3" id="KW-1185">Reference proteome</keyword>
<accession>A0ABY1M4N9</accession>
<dbReference type="EMBL" id="FXAV01000001">
    <property type="protein sequence ID" value="SMG08895.1"/>
    <property type="molecule type" value="Genomic_DNA"/>
</dbReference>
<evidence type="ECO:0000313" key="3">
    <source>
        <dbReference type="Proteomes" id="UP000193566"/>
    </source>
</evidence>
<name>A0ABY1M4N9_RHORH</name>
<comment type="caution">
    <text evidence="2">The sequence shown here is derived from an EMBL/GenBank/DDBJ whole genome shotgun (WGS) entry which is preliminary data.</text>
</comment>
<organism evidence="2 3">
    <name type="scientific">Rhodococcus rhodochrous J3</name>
    <dbReference type="NCBI Taxonomy" id="903528"/>
    <lineage>
        <taxon>Bacteria</taxon>
        <taxon>Bacillati</taxon>
        <taxon>Actinomycetota</taxon>
        <taxon>Actinomycetes</taxon>
        <taxon>Mycobacteriales</taxon>
        <taxon>Nocardiaceae</taxon>
        <taxon>Rhodococcus</taxon>
    </lineage>
</organism>
<dbReference type="Proteomes" id="UP000193566">
    <property type="component" value="Unassembled WGS sequence"/>
</dbReference>
<feature type="compositionally biased region" description="Low complexity" evidence="1">
    <location>
        <begin position="34"/>
        <end position="46"/>
    </location>
</feature>
<feature type="region of interest" description="Disordered" evidence="1">
    <location>
        <begin position="1"/>
        <end position="47"/>
    </location>
</feature>
<evidence type="ECO:0000313" key="2">
    <source>
        <dbReference type="EMBL" id="SMG08895.1"/>
    </source>
</evidence>
<evidence type="ECO:0000256" key="1">
    <source>
        <dbReference type="SAM" id="MobiDB-lite"/>
    </source>
</evidence>
<sequence length="413" mass="43511">MPVAELSTAGRFIPRRPRNGPGSRFPLGPMGHGPSMTTSTPSSSHPLRLTDVGDVIAALPALMGFPPTRSIVVMCLTPTGDAPTRPNGKVASIGAVMRHDLVLPRPGEPVPELMRAAFRRFCAVCAREGAESVVAVLVDDDLIDRHDPVIADVCRLVDDFADRLDAVGIDLAGVYALPEISGGATWFVPGQDITGSVADPGSSVVAAARVFEGSPIRGSRTELAALLAPYPPAVRQEVARCIDEVVETRDREYERCAREGGGERADRLELETVLAHIETYAAGTDPSASDIAELAVLLANRTVRDAAMGLATGPLARPAERLWTELARALPDPERADAAALVGFGAYVRGDGPLAGVALAAALESDPRHRLSDLLDQALQAGLRPESIRGLAETGHEIAARLGLELPRGDEPS</sequence>
<dbReference type="Pfam" id="PF13830">
    <property type="entry name" value="DUF4192"/>
    <property type="match status" value="1"/>
</dbReference>
<dbReference type="InterPro" id="IPR025447">
    <property type="entry name" value="DUF4192"/>
</dbReference>
<reference evidence="2 3" key="1">
    <citation type="submission" date="2017-04" db="EMBL/GenBank/DDBJ databases">
        <authorList>
            <person name="Varghese N."/>
            <person name="Submissions S."/>
        </authorList>
    </citation>
    <scope>NUCLEOTIDE SEQUENCE [LARGE SCALE GENOMIC DNA]</scope>
    <source>
        <strain evidence="2 3">J3</strain>
    </source>
</reference>
<evidence type="ECO:0008006" key="4">
    <source>
        <dbReference type="Google" id="ProtNLM"/>
    </source>
</evidence>
<gene>
    <name evidence="2" type="ORF">SAMN02745947_00325</name>
</gene>